<accession>A0ABW5R8U8</accession>
<name>A0ABW5R8U8_9BACL</name>
<dbReference type="Pfam" id="PF21113">
    <property type="entry name" value="LarA_C"/>
    <property type="match status" value="1"/>
</dbReference>
<feature type="domain" description="LarA-like N-terminal" evidence="1">
    <location>
        <begin position="44"/>
        <end position="211"/>
    </location>
</feature>
<dbReference type="NCBIfam" id="NF033504">
    <property type="entry name" value="Ni_dep_LarA"/>
    <property type="match status" value="1"/>
</dbReference>
<evidence type="ECO:0000259" key="2">
    <source>
        <dbReference type="Pfam" id="PF21113"/>
    </source>
</evidence>
<dbReference type="PANTHER" id="PTHR33171">
    <property type="entry name" value="LAR_N DOMAIN-CONTAINING PROTEIN"/>
    <property type="match status" value="1"/>
</dbReference>
<organism evidence="3 4">
    <name type="scientific">Marinicrinis sediminis</name>
    <dbReference type="NCBI Taxonomy" id="1652465"/>
    <lineage>
        <taxon>Bacteria</taxon>
        <taxon>Bacillati</taxon>
        <taxon>Bacillota</taxon>
        <taxon>Bacilli</taxon>
        <taxon>Bacillales</taxon>
        <taxon>Paenibacillaceae</taxon>
    </lineage>
</organism>
<dbReference type="InterPro" id="IPR018657">
    <property type="entry name" value="LarA-like_N"/>
</dbReference>
<proteinExistence type="predicted"/>
<dbReference type="Pfam" id="PF09861">
    <property type="entry name" value="Lar_N"/>
    <property type="match status" value="1"/>
</dbReference>
<comment type="caution">
    <text evidence="3">The sequence shown here is derived from an EMBL/GenBank/DDBJ whole genome shotgun (WGS) entry which is preliminary data.</text>
</comment>
<sequence length="432" mass="47162">MSIMKLPYGNQSVQLSLPSGMKSTPIVYEGAAFYDGTDPAAIYAAEQEILLAAMHKPVGTPPLHDMYRAGQQVVILVSDGTRLAPSCRFLPLLIASLETRGMHASDLTIVVALGSHRRHTQGELQALVGRAVYEKYEVVNHSSRWEDCKLLGWTSRGTPVALNSRVVEADLVIATGGIEPHRMAGMSGGIKALFPGCAAAASITHNHHLGMEATEKPGDIRNPVHADMLEVLRFQPVHFLLNVIVDHERRILAAVAGDCMQAHAYGCQLVKKLFFTKVETQHDLVLVSAGGSPKDVHLYQALKAFQNAADFTRPGGSIVCVAECPEHYGNGHFQQLIQSSATVADMDQRVRTMYQLGAHKAITLHKLVQRFALYLYSAMPPSLVEACEIIPIVQLADLEALIHDMWASRYLDPTFSSAWMPFGSITYSSGLT</sequence>
<reference evidence="4" key="1">
    <citation type="journal article" date="2019" name="Int. J. Syst. Evol. Microbiol.">
        <title>The Global Catalogue of Microorganisms (GCM) 10K type strain sequencing project: providing services to taxonomists for standard genome sequencing and annotation.</title>
        <authorList>
            <consortium name="The Broad Institute Genomics Platform"/>
            <consortium name="The Broad Institute Genome Sequencing Center for Infectious Disease"/>
            <person name="Wu L."/>
            <person name="Ma J."/>
        </authorList>
    </citation>
    <scope>NUCLEOTIDE SEQUENCE [LARGE SCALE GENOMIC DNA]</scope>
    <source>
        <strain evidence="4">KCTC 33676</strain>
    </source>
</reference>
<feature type="domain" description="Lactate racemase C-terminal" evidence="2">
    <location>
        <begin position="280"/>
        <end position="352"/>
    </location>
</feature>
<dbReference type="Gene3D" id="3.40.50.11440">
    <property type="match status" value="1"/>
</dbReference>
<gene>
    <name evidence="3" type="primary">larA</name>
    <name evidence="3" type="ORF">ACFSUC_05280</name>
</gene>
<dbReference type="InterPro" id="IPR047926">
    <property type="entry name" value="Ni_dep_LarA"/>
</dbReference>
<evidence type="ECO:0000313" key="3">
    <source>
        <dbReference type="EMBL" id="MFD2671019.1"/>
    </source>
</evidence>
<evidence type="ECO:0000313" key="4">
    <source>
        <dbReference type="Proteomes" id="UP001597497"/>
    </source>
</evidence>
<dbReference type="Gene3D" id="3.90.226.30">
    <property type="match status" value="1"/>
</dbReference>
<dbReference type="InterPro" id="IPR043166">
    <property type="entry name" value="LarA-like_C"/>
</dbReference>
<dbReference type="PANTHER" id="PTHR33171:SF17">
    <property type="entry name" value="LARA-LIKE N-TERMINAL DOMAIN-CONTAINING PROTEIN"/>
    <property type="match status" value="1"/>
</dbReference>
<dbReference type="EMBL" id="JBHUMM010000007">
    <property type="protein sequence ID" value="MFD2671019.1"/>
    <property type="molecule type" value="Genomic_DNA"/>
</dbReference>
<dbReference type="Proteomes" id="UP001597497">
    <property type="component" value="Unassembled WGS sequence"/>
</dbReference>
<keyword evidence="4" id="KW-1185">Reference proteome</keyword>
<dbReference type="InterPro" id="IPR048068">
    <property type="entry name" value="LarA-like"/>
</dbReference>
<protein>
    <submittedName>
        <fullName evidence="3">Nickel-dependent lactate racemase</fullName>
    </submittedName>
</protein>
<dbReference type="InterPro" id="IPR048520">
    <property type="entry name" value="LarA_C"/>
</dbReference>
<dbReference type="RefSeq" id="WP_379928436.1">
    <property type="nucleotide sequence ID" value="NZ_JBHUMM010000007.1"/>
</dbReference>
<evidence type="ECO:0000259" key="1">
    <source>
        <dbReference type="Pfam" id="PF09861"/>
    </source>
</evidence>